<proteinExistence type="predicted"/>
<dbReference type="EMBL" id="PDCK01000045">
    <property type="protein sequence ID" value="PRQ17094.1"/>
    <property type="molecule type" value="Genomic_DNA"/>
</dbReference>
<dbReference type="Proteomes" id="UP000238479">
    <property type="component" value="Chromosome 7"/>
</dbReference>
<comment type="caution">
    <text evidence="1">The sequence shown here is derived from an EMBL/GenBank/DDBJ whole genome shotgun (WGS) entry which is preliminary data.</text>
</comment>
<name>A0A2P6P5B7_ROSCH</name>
<gene>
    <name evidence="1" type="ORF">RchiOBHm_Chr7g0191301</name>
</gene>
<sequence>MNFRPFYILVYQLSKLSEWYCGKKTRPRWVSYKLDIVLFFSKNLH</sequence>
<reference evidence="1 2" key="1">
    <citation type="journal article" date="2018" name="Nat. Genet.">
        <title>The Rosa genome provides new insights in the design of modern roses.</title>
        <authorList>
            <person name="Bendahmane M."/>
        </authorList>
    </citation>
    <scope>NUCLEOTIDE SEQUENCE [LARGE SCALE GENOMIC DNA]</scope>
    <source>
        <strain evidence="2">cv. Old Blush</strain>
    </source>
</reference>
<keyword evidence="2" id="KW-1185">Reference proteome</keyword>
<organism evidence="1 2">
    <name type="scientific">Rosa chinensis</name>
    <name type="common">China rose</name>
    <dbReference type="NCBI Taxonomy" id="74649"/>
    <lineage>
        <taxon>Eukaryota</taxon>
        <taxon>Viridiplantae</taxon>
        <taxon>Streptophyta</taxon>
        <taxon>Embryophyta</taxon>
        <taxon>Tracheophyta</taxon>
        <taxon>Spermatophyta</taxon>
        <taxon>Magnoliopsida</taxon>
        <taxon>eudicotyledons</taxon>
        <taxon>Gunneridae</taxon>
        <taxon>Pentapetalae</taxon>
        <taxon>rosids</taxon>
        <taxon>fabids</taxon>
        <taxon>Rosales</taxon>
        <taxon>Rosaceae</taxon>
        <taxon>Rosoideae</taxon>
        <taxon>Rosoideae incertae sedis</taxon>
        <taxon>Rosa</taxon>
    </lineage>
</organism>
<dbReference type="AlphaFoldDB" id="A0A2P6P5B7"/>
<evidence type="ECO:0000313" key="2">
    <source>
        <dbReference type="Proteomes" id="UP000238479"/>
    </source>
</evidence>
<dbReference type="Gramene" id="PRQ17094">
    <property type="protein sequence ID" value="PRQ17094"/>
    <property type="gene ID" value="RchiOBHm_Chr7g0191301"/>
</dbReference>
<evidence type="ECO:0000313" key="1">
    <source>
        <dbReference type="EMBL" id="PRQ17094.1"/>
    </source>
</evidence>
<protein>
    <submittedName>
        <fullName evidence="1">Uncharacterized protein</fullName>
    </submittedName>
</protein>
<accession>A0A2P6P5B7</accession>